<keyword evidence="1" id="KW-0472">Membrane</keyword>
<name>A0AAV4ZTY4_9HYPH</name>
<keyword evidence="1" id="KW-0812">Transmembrane</keyword>
<dbReference type="Proteomes" id="UP001055247">
    <property type="component" value="Unassembled WGS sequence"/>
</dbReference>
<keyword evidence="3" id="KW-1185">Reference proteome</keyword>
<evidence type="ECO:0000313" key="3">
    <source>
        <dbReference type="Proteomes" id="UP001055247"/>
    </source>
</evidence>
<dbReference type="AlphaFoldDB" id="A0AAV4ZTY4"/>
<keyword evidence="1" id="KW-1133">Transmembrane helix</keyword>
<feature type="transmembrane region" description="Helical" evidence="1">
    <location>
        <begin position="43"/>
        <end position="62"/>
    </location>
</feature>
<dbReference type="RefSeq" id="WP_238231634.1">
    <property type="nucleotide sequence ID" value="NZ_BPQO01000029.1"/>
</dbReference>
<gene>
    <name evidence="2" type="ORF">BHAOGJBA_5170</name>
</gene>
<organism evidence="2 3">
    <name type="scientific">Methylobacterium hispanicum</name>
    <dbReference type="NCBI Taxonomy" id="270350"/>
    <lineage>
        <taxon>Bacteria</taxon>
        <taxon>Pseudomonadati</taxon>
        <taxon>Pseudomonadota</taxon>
        <taxon>Alphaproteobacteria</taxon>
        <taxon>Hyphomicrobiales</taxon>
        <taxon>Methylobacteriaceae</taxon>
        <taxon>Methylobacterium</taxon>
    </lineage>
</organism>
<proteinExistence type="predicted"/>
<dbReference type="EMBL" id="BPQO01000029">
    <property type="protein sequence ID" value="GJD91622.1"/>
    <property type="molecule type" value="Genomic_DNA"/>
</dbReference>
<reference evidence="2" key="1">
    <citation type="journal article" date="2016" name="Front. Microbiol.">
        <title>Genome Sequence of the Piezophilic, Mesophilic Sulfate-Reducing Bacterium Desulfovibrio indicus J2T.</title>
        <authorList>
            <person name="Cao J."/>
            <person name="Maignien L."/>
            <person name="Shao Z."/>
            <person name="Alain K."/>
            <person name="Jebbar M."/>
        </authorList>
    </citation>
    <scope>NUCLEOTIDE SEQUENCE</scope>
    <source>
        <strain evidence="2">DSM 16372</strain>
    </source>
</reference>
<reference evidence="2" key="2">
    <citation type="submission" date="2021-08" db="EMBL/GenBank/DDBJ databases">
        <authorList>
            <person name="Tani A."/>
            <person name="Ola A."/>
            <person name="Ogura Y."/>
            <person name="Katsura K."/>
            <person name="Hayashi T."/>
        </authorList>
    </citation>
    <scope>NUCLEOTIDE SEQUENCE</scope>
    <source>
        <strain evidence="2">DSM 16372</strain>
    </source>
</reference>
<sequence>MADETEDKQGAGAASEAIAAATKAPSGFARRWLRIAPAFDRKVLGAAVAGLLLGTLLGFASAPRDRYRDELNALRSELAAGRADTARLFAELERGSSAATEAGKAVAAAETEAGRRDDALVERVERLHRDLAALHEDLRGRSDALGRDQAERIAELARTLDRKLQAAAQTQPKVEPATTGSIGDAAAAAPTMLGDWALREVLDGAATIQDRKRRVVEVARGDVVPGVGRVEAVERRGAVWTVVTKRGLIVPQDW</sequence>
<protein>
    <submittedName>
        <fullName evidence="2">Uncharacterized protein</fullName>
    </submittedName>
</protein>
<comment type="caution">
    <text evidence="2">The sequence shown here is derived from an EMBL/GenBank/DDBJ whole genome shotgun (WGS) entry which is preliminary data.</text>
</comment>
<evidence type="ECO:0000256" key="1">
    <source>
        <dbReference type="SAM" id="Phobius"/>
    </source>
</evidence>
<accession>A0AAV4ZTY4</accession>
<evidence type="ECO:0000313" key="2">
    <source>
        <dbReference type="EMBL" id="GJD91622.1"/>
    </source>
</evidence>